<evidence type="ECO:0000256" key="1">
    <source>
        <dbReference type="SAM" id="SignalP"/>
    </source>
</evidence>
<dbReference type="eggNOG" id="ENOG502TH3M">
    <property type="taxonomic scope" value="Eukaryota"/>
</dbReference>
<protein>
    <submittedName>
        <fullName evidence="5">CUB-like domain-containing protein</fullName>
    </submittedName>
</protein>
<evidence type="ECO:0000259" key="2">
    <source>
        <dbReference type="Pfam" id="PF02408"/>
    </source>
</evidence>
<dbReference type="ExpressionAtlas" id="H9G312">
    <property type="expression patterns" value="baseline and differential"/>
</dbReference>
<reference evidence="5 6" key="1">
    <citation type="journal article" date="1998" name="Science">
        <title>Genome sequence of the nematode C. elegans: a platform for investigating biology.</title>
        <authorList>
            <consortium name="The C. elegans sequencing consortium"/>
            <person name="Sulson J.E."/>
            <person name="Waterston R."/>
        </authorList>
    </citation>
    <scope>NUCLEOTIDE SEQUENCE [LARGE SCALE GENOMIC DNA]</scope>
    <source>
        <strain evidence="5 6">Bristol N2</strain>
    </source>
</reference>
<evidence type="ECO:0000313" key="5">
    <source>
        <dbReference type="EMBL" id="CCG28079.1"/>
    </source>
</evidence>
<dbReference type="Proteomes" id="UP000001940">
    <property type="component" value="Chromosome IV"/>
</dbReference>
<dbReference type="RefSeq" id="NP_001255693.1">
    <property type="nucleotide sequence ID" value="NM_001268764.1"/>
</dbReference>
<dbReference type="InParanoid" id="H9G312"/>
<dbReference type="InterPro" id="IPR003366">
    <property type="entry name" value="CUB-like_dom"/>
</dbReference>
<dbReference type="PANTHER" id="PTHR47920">
    <property type="entry name" value="PROTEIN CBG13378-RELATED"/>
    <property type="match status" value="1"/>
</dbReference>
<dbReference type="PANTHER" id="PTHR47920:SF1">
    <property type="entry name" value="CUB-LIKE DOMAIN-CONTAINING PROTEIN"/>
    <property type="match status" value="1"/>
</dbReference>
<dbReference type="CTD" id="187268"/>
<dbReference type="HOGENOM" id="CLU_025754_1_0_1"/>
<feature type="domain" description="DUF7592" evidence="4">
    <location>
        <begin position="164"/>
        <end position="243"/>
    </location>
</feature>
<evidence type="ECO:0000313" key="7">
    <source>
        <dbReference type="WormBase" id="K10D11.3c"/>
    </source>
</evidence>
<accession>H9G312</accession>
<dbReference type="Pfam" id="PF02408">
    <property type="entry name" value="CUB_2"/>
    <property type="match status" value="1"/>
</dbReference>
<dbReference type="Pfam" id="PF24511">
    <property type="entry name" value="DUF7591"/>
    <property type="match status" value="1"/>
</dbReference>
<dbReference type="InterPro" id="IPR035914">
    <property type="entry name" value="Sperma_CUB_dom_sf"/>
</dbReference>
<dbReference type="InterPro" id="IPR056013">
    <property type="entry name" value="DUF7591"/>
</dbReference>
<dbReference type="AlphaFoldDB" id="H9G312"/>
<evidence type="ECO:0000313" key="6">
    <source>
        <dbReference type="Proteomes" id="UP000001940"/>
    </source>
</evidence>
<feature type="domain" description="DUF7591" evidence="3">
    <location>
        <begin position="260"/>
        <end position="368"/>
    </location>
</feature>
<dbReference type="Pfam" id="PF24512">
    <property type="entry name" value="DUF7592"/>
    <property type="match status" value="1"/>
</dbReference>
<dbReference type="FunCoup" id="H9G312">
    <property type="interactions" value="214"/>
</dbReference>
<feature type="chain" id="PRO_5003619127" evidence="1">
    <location>
        <begin position="24"/>
        <end position="507"/>
    </location>
</feature>
<dbReference type="GeneID" id="187268"/>
<gene>
    <name evidence="5" type="ORF">CELE_K10D11.3</name>
    <name evidence="5 7" type="ORF">K10D11.3</name>
</gene>
<dbReference type="AGR" id="WB:WBGene00010747"/>
<feature type="signal peptide" evidence="1">
    <location>
        <begin position="1"/>
        <end position="23"/>
    </location>
</feature>
<proteinExistence type="predicted"/>
<keyword evidence="6" id="KW-1185">Reference proteome</keyword>
<evidence type="ECO:0000259" key="3">
    <source>
        <dbReference type="Pfam" id="PF24511"/>
    </source>
</evidence>
<dbReference type="PhylomeDB" id="H9G312"/>
<sequence>MSYFFYSQFLRLLILSMTPSSVSLRISVSNLILEIFEVCKRENDAPVLMNEPYFYPSSWNQTLNPPMYAPNQMCSWTIYIPMGYYATFAMKADIGGDNSLTISDSNGNTELIMTSDLQPYVFVGNKFTINLIVGANGNSTKFGFVVQWSPFPTPNPVFYHVNKTSPALFFDEMLYENSVTITAETRATIVAFPSTYPDFTPLLRITLVFDGPDLNSPYLGTLFQALRSNKPMVSNSKQMTVFTFQENYIVGSNFVVQDYYNVQSLSATKGVTCWSDTSCPVTLNAAKGPVSAMTLNPDDGKQYVKQLALSPNSVLKIYNGARREGDDSNLITTYNCEQSKTSIPQKFYGTIVTYYLANGTALVELAEDSNFTRWNDASDGRQGFISSRRYGKLDFFQDVKEEIGGLDSNQTFSFEINVIRLDVSNSAELVISFKNATGEDVHKFSKENNYQSRVFQGIGRNMTVQYNSNGEETSGFYLHFKIEAHNGCPGNYFTMTAFLLLFLPLLY</sequence>
<dbReference type="PaxDb" id="6239-K10D11.3c"/>
<keyword evidence="1" id="KW-0732">Signal</keyword>
<name>H9G312_CAEEL</name>
<dbReference type="InterPro" id="IPR056014">
    <property type="entry name" value="DUF7592"/>
</dbReference>
<dbReference type="EMBL" id="BX284604">
    <property type="protein sequence ID" value="CCG28079.1"/>
    <property type="molecule type" value="Genomic_DNA"/>
</dbReference>
<dbReference type="Bgee" id="WBGene00010747">
    <property type="expression patterns" value="Expressed in adult organism and 2 other cell types or tissues"/>
</dbReference>
<feature type="domain" description="CUB-like" evidence="2">
    <location>
        <begin position="44"/>
        <end position="152"/>
    </location>
</feature>
<organism evidence="5 6">
    <name type="scientific">Caenorhabditis elegans</name>
    <dbReference type="NCBI Taxonomy" id="6239"/>
    <lineage>
        <taxon>Eukaryota</taxon>
        <taxon>Metazoa</taxon>
        <taxon>Ecdysozoa</taxon>
        <taxon>Nematoda</taxon>
        <taxon>Chromadorea</taxon>
        <taxon>Rhabditida</taxon>
        <taxon>Rhabditina</taxon>
        <taxon>Rhabditomorpha</taxon>
        <taxon>Rhabditoidea</taxon>
        <taxon>Rhabditidae</taxon>
        <taxon>Peloderinae</taxon>
        <taxon>Caenorhabditis</taxon>
    </lineage>
</organism>
<evidence type="ECO:0000259" key="4">
    <source>
        <dbReference type="Pfam" id="PF24512"/>
    </source>
</evidence>
<dbReference type="OrthoDB" id="5788354at2759"/>
<dbReference type="SUPFAM" id="SSF49854">
    <property type="entry name" value="Spermadhesin, CUB domain"/>
    <property type="match status" value="1"/>
</dbReference>
<dbReference type="WormBase" id="K10D11.3c">
    <property type="protein sequence ID" value="CE47364"/>
    <property type="gene ID" value="WBGene00010747"/>
</dbReference>